<dbReference type="Pfam" id="PF00288">
    <property type="entry name" value="GHMP_kinases_N"/>
    <property type="match status" value="1"/>
</dbReference>
<evidence type="ECO:0000256" key="4">
    <source>
        <dbReference type="ARBA" id="ARBA00022840"/>
    </source>
</evidence>
<proteinExistence type="predicted"/>
<evidence type="ECO:0000256" key="1">
    <source>
        <dbReference type="ARBA" id="ARBA00022679"/>
    </source>
</evidence>
<keyword evidence="1 6" id="KW-0808">Transferase</keyword>
<dbReference type="Proteomes" id="UP000773614">
    <property type="component" value="Unassembled WGS sequence"/>
</dbReference>
<comment type="caution">
    <text evidence="6">The sequence shown here is derived from an EMBL/GenBank/DDBJ whole genome shotgun (WGS) entry which is preliminary data.</text>
</comment>
<accession>A0A964WV93</accession>
<dbReference type="PANTHER" id="PTHR43527">
    <property type="entry name" value="4-DIPHOSPHOCYTIDYL-2-C-METHYL-D-ERYTHRITOL KINASE, CHLOROPLASTIC"/>
    <property type="match status" value="1"/>
</dbReference>
<dbReference type="AlphaFoldDB" id="A0A964WV93"/>
<keyword evidence="2" id="KW-0547">Nucleotide-binding</keyword>
<dbReference type="NCBIfam" id="NF011202">
    <property type="entry name" value="PRK14608.1"/>
    <property type="match status" value="1"/>
</dbReference>
<dbReference type="EC" id="2.7.1.148" evidence="6"/>
<evidence type="ECO:0000313" key="6">
    <source>
        <dbReference type="EMBL" id="MYZ49819.1"/>
    </source>
</evidence>
<organism evidence="6 7">
    <name type="scientific">Propylenella binzhouense</name>
    <dbReference type="NCBI Taxonomy" id="2555902"/>
    <lineage>
        <taxon>Bacteria</taxon>
        <taxon>Pseudomonadati</taxon>
        <taxon>Pseudomonadota</taxon>
        <taxon>Alphaproteobacteria</taxon>
        <taxon>Hyphomicrobiales</taxon>
        <taxon>Propylenellaceae</taxon>
        <taxon>Propylenella</taxon>
    </lineage>
</organism>
<keyword evidence="7" id="KW-1185">Reference proteome</keyword>
<dbReference type="GO" id="GO:0005524">
    <property type="term" value="F:ATP binding"/>
    <property type="evidence" value="ECO:0007669"/>
    <property type="project" value="UniProtKB-KW"/>
</dbReference>
<evidence type="ECO:0000259" key="5">
    <source>
        <dbReference type="Pfam" id="PF00288"/>
    </source>
</evidence>
<evidence type="ECO:0000256" key="2">
    <source>
        <dbReference type="ARBA" id="ARBA00022741"/>
    </source>
</evidence>
<gene>
    <name evidence="6" type="ORF">E4O86_19105</name>
</gene>
<feature type="non-terminal residue" evidence="6">
    <location>
        <position position="184"/>
    </location>
</feature>
<reference evidence="6" key="1">
    <citation type="submission" date="2019-03" db="EMBL/GenBank/DDBJ databases">
        <title>Afifella sp. nov., isolated from activated sludge.</title>
        <authorList>
            <person name="Li Q."/>
            <person name="Liu Y."/>
        </authorList>
    </citation>
    <scope>NUCLEOTIDE SEQUENCE</scope>
    <source>
        <strain evidence="6">L72</strain>
    </source>
</reference>
<dbReference type="SUPFAM" id="SSF54211">
    <property type="entry name" value="Ribosomal protein S5 domain 2-like"/>
    <property type="match status" value="1"/>
</dbReference>
<evidence type="ECO:0000256" key="3">
    <source>
        <dbReference type="ARBA" id="ARBA00022777"/>
    </source>
</evidence>
<dbReference type="PANTHER" id="PTHR43527:SF2">
    <property type="entry name" value="4-DIPHOSPHOCYTIDYL-2-C-METHYL-D-ERYTHRITOL KINASE, CHLOROPLASTIC"/>
    <property type="match status" value="1"/>
</dbReference>
<dbReference type="EMBL" id="SPKJ01000098">
    <property type="protein sequence ID" value="MYZ49819.1"/>
    <property type="molecule type" value="Genomic_DNA"/>
</dbReference>
<evidence type="ECO:0000313" key="7">
    <source>
        <dbReference type="Proteomes" id="UP000773614"/>
    </source>
</evidence>
<name>A0A964WV93_9HYPH</name>
<keyword evidence="3 6" id="KW-0418">Kinase</keyword>
<dbReference type="InterPro" id="IPR006204">
    <property type="entry name" value="GHMP_kinase_N_dom"/>
</dbReference>
<feature type="domain" description="GHMP kinase N-terminal" evidence="5">
    <location>
        <begin position="74"/>
        <end position="151"/>
    </location>
</feature>
<dbReference type="Gene3D" id="3.30.230.10">
    <property type="match status" value="1"/>
</dbReference>
<keyword evidence="4" id="KW-0067">ATP-binding</keyword>
<dbReference type="GO" id="GO:0050515">
    <property type="term" value="F:4-(cytidine 5'-diphospho)-2-C-methyl-D-erythritol kinase activity"/>
    <property type="evidence" value="ECO:0007669"/>
    <property type="project" value="UniProtKB-EC"/>
</dbReference>
<dbReference type="InterPro" id="IPR014721">
    <property type="entry name" value="Ribsml_uS5_D2-typ_fold_subgr"/>
</dbReference>
<dbReference type="InterPro" id="IPR020568">
    <property type="entry name" value="Ribosomal_Su5_D2-typ_SF"/>
</dbReference>
<dbReference type="OrthoDB" id="9809438at2"/>
<protein>
    <submittedName>
        <fullName evidence="6">4-(Cytidine 5'-diphospho)-2-C-methyl-D-erythritol kinase</fullName>
        <ecNumber evidence="6">2.7.1.148</ecNumber>
    </submittedName>
</protein>
<dbReference type="RefSeq" id="WP_161142170.1">
    <property type="nucleotide sequence ID" value="NZ_SPKJ01000098.1"/>
</dbReference>
<sequence>MAPEAAGGRVRIAPAKINLALHVTGRRPDGYHALDTLAVFASEGDRLAVGPAGDRLALTVEGPFSALAPAGEDNLVIRAARSLAAALGRPAEAAIRLEKNLPAGAGFGGGSADAAAALLALNDLWAAALPGEELAALALGLGADVPMCLAGRALRARGVGERLAALGSWPALPVVLVWPGRTVA</sequence>